<dbReference type="Proteomes" id="UP000590524">
    <property type="component" value="Unassembled WGS sequence"/>
</dbReference>
<evidence type="ECO:0000313" key="2">
    <source>
        <dbReference type="EMBL" id="MBB4151970.1"/>
    </source>
</evidence>
<name>A0A7W6LWX3_9SPHN</name>
<keyword evidence="3" id="KW-1185">Reference proteome</keyword>
<reference evidence="2 3" key="1">
    <citation type="submission" date="2020-08" db="EMBL/GenBank/DDBJ databases">
        <title>Genomic Encyclopedia of Type Strains, Phase IV (KMG-IV): sequencing the most valuable type-strain genomes for metagenomic binning, comparative biology and taxonomic classification.</title>
        <authorList>
            <person name="Goeker M."/>
        </authorList>
    </citation>
    <scope>NUCLEOTIDE SEQUENCE [LARGE SCALE GENOMIC DNA]</scope>
    <source>
        <strain evidence="2 3">DSM 19371</strain>
    </source>
</reference>
<feature type="signal peptide" evidence="1">
    <location>
        <begin position="1"/>
        <end position="23"/>
    </location>
</feature>
<dbReference type="EMBL" id="JACIEU010000061">
    <property type="protein sequence ID" value="MBB4151970.1"/>
    <property type="molecule type" value="Genomic_DNA"/>
</dbReference>
<evidence type="ECO:0000256" key="1">
    <source>
        <dbReference type="SAM" id="SignalP"/>
    </source>
</evidence>
<protein>
    <submittedName>
        <fullName evidence="2">Uncharacterized protein</fullName>
    </submittedName>
</protein>
<dbReference type="RefSeq" id="WP_188084577.1">
    <property type="nucleotide sequence ID" value="NZ_JACIEU010000061.1"/>
</dbReference>
<gene>
    <name evidence="2" type="ORF">GGQ90_005784</name>
</gene>
<keyword evidence="1" id="KW-0732">Signal</keyword>
<accession>A0A7W6LWX3</accession>
<sequence>MNQQYFYKLFSFSVLMLASPAFAGSASGGKVTQLISANTSFAFVTNGTRSAVPACASGAPNQWVIDMSTPAGQGMAATVLTAFSLGKTVDVQGTGACPTIQPNVEAVQYVVVFP</sequence>
<feature type="chain" id="PRO_5030697751" evidence="1">
    <location>
        <begin position="24"/>
        <end position="114"/>
    </location>
</feature>
<comment type="caution">
    <text evidence="2">The sequence shown here is derived from an EMBL/GenBank/DDBJ whole genome shotgun (WGS) entry which is preliminary data.</text>
</comment>
<evidence type="ECO:0000313" key="3">
    <source>
        <dbReference type="Proteomes" id="UP000590524"/>
    </source>
</evidence>
<dbReference type="AlphaFoldDB" id="A0A7W6LWX3"/>
<organism evidence="2 3">
    <name type="scientific">Sphingobium scionense</name>
    <dbReference type="NCBI Taxonomy" id="1404341"/>
    <lineage>
        <taxon>Bacteria</taxon>
        <taxon>Pseudomonadati</taxon>
        <taxon>Pseudomonadota</taxon>
        <taxon>Alphaproteobacteria</taxon>
        <taxon>Sphingomonadales</taxon>
        <taxon>Sphingomonadaceae</taxon>
        <taxon>Sphingobium</taxon>
    </lineage>
</organism>
<proteinExistence type="predicted"/>